<dbReference type="Pfam" id="PF02333">
    <property type="entry name" value="Phytase"/>
    <property type="match status" value="1"/>
</dbReference>
<sequence>MRKRIMNKRNKVYFVLAFMATVLAFGCQSASNKNDSKSTQPLDHPTDTLVATVITEKVKHDSDDPAIWINSEQVEKSLIIGTDKDSDGALYAFNLQGKIVKRVEGIKRPNNVDIAYGFQLNGKSVDIAVLTERETNKIRVFTLPDLSPVDNGGIDVFVGEEERAPMGIALYTRPRDKQVFAVVGRKSGPAVGYLWQYRLRDNGAGSVSGDLVRKFGKYSGKKEIEAIAVDNELGYIYYSDEQTGIRKYMADPAVNNNEELALFGQSGFSKDHEGIAIYKTGAETGYILVSNQGSHTFMVYPREGTKANKNEYPLLAEIPVSAMETDGADASSVNLGAQFPEGILVAMSTNRTFHVFDWRKVNERIISKK</sequence>
<dbReference type="PROSITE" id="PS51257">
    <property type="entry name" value="PROKAR_LIPOPROTEIN"/>
    <property type="match status" value="1"/>
</dbReference>
<evidence type="ECO:0000259" key="2">
    <source>
        <dbReference type="PROSITE" id="PS51662"/>
    </source>
</evidence>
<dbReference type="InterPro" id="IPR003431">
    <property type="entry name" value="B-propeller_Phytase"/>
</dbReference>
<comment type="caution">
    <text evidence="3">The sequence shown here is derived from an EMBL/GenBank/DDBJ whole genome shotgun (WGS) entry which is preliminary data.</text>
</comment>
<proteinExistence type="predicted"/>
<evidence type="ECO:0000256" key="1">
    <source>
        <dbReference type="SAM" id="SignalP"/>
    </source>
</evidence>
<feature type="domain" description="BPP" evidence="2">
    <location>
        <begin position="39"/>
        <end position="365"/>
    </location>
</feature>
<keyword evidence="4" id="KW-1185">Reference proteome</keyword>
<feature type="chain" id="PRO_5045144267" evidence="1">
    <location>
        <begin position="25"/>
        <end position="369"/>
    </location>
</feature>
<organism evidence="3 4">
    <name type="scientific">Olivibacter jilunii</name>
    <dbReference type="NCBI Taxonomy" id="985016"/>
    <lineage>
        <taxon>Bacteria</taxon>
        <taxon>Pseudomonadati</taxon>
        <taxon>Bacteroidota</taxon>
        <taxon>Sphingobacteriia</taxon>
        <taxon>Sphingobacteriales</taxon>
        <taxon>Sphingobacteriaceae</taxon>
        <taxon>Olivibacter</taxon>
    </lineage>
</organism>
<accession>A0ABW6AZR8</accession>
<dbReference type="SUPFAM" id="SSF50956">
    <property type="entry name" value="Thermostable phytase (3-phytase)"/>
    <property type="match status" value="1"/>
</dbReference>
<feature type="signal peptide" evidence="1">
    <location>
        <begin position="1"/>
        <end position="24"/>
    </location>
</feature>
<reference evidence="4" key="1">
    <citation type="journal article" date="2019" name="Int. J. Syst. Evol. Microbiol.">
        <title>The Global Catalogue of Microorganisms (GCM) 10K type strain sequencing project: providing services to taxonomists for standard genome sequencing and annotation.</title>
        <authorList>
            <consortium name="The Broad Institute Genomics Platform"/>
            <consortium name="The Broad Institute Genome Sequencing Center for Infectious Disease"/>
            <person name="Wu L."/>
            <person name="Ma J."/>
        </authorList>
    </citation>
    <scope>NUCLEOTIDE SEQUENCE [LARGE SCALE GENOMIC DNA]</scope>
    <source>
        <strain evidence="4">KCTC 23098</strain>
    </source>
</reference>
<dbReference type="Proteomes" id="UP001597560">
    <property type="component" value="Unassembled WGS sequence"/>
</dbReference>
<gene>
    <name evidence="3" type="ORF">ACFS6J_13060</name>
</gene>
<protein>
    <submittedName>
        <fullName evidence="3">Phytase</fullName>
    </submittedName>
</protein>
<keyword evidence="1" id="KW-0732">Signal</keyword>
<evidence type="ECO:0000313" key="3">
    <source>
        <dbReference type="EMBL" id="MFD2962723.1"/>
    </source>
</evidence>
<dbReference type="InterPro" id="IPR011042">
    <property type="entry name" value="6-blade_b-propeller_TolB-like"/>
</dbReference>
<name>A0ABW6AZR8_9SPHI</name>
<dbReference type="EMBL" id="JBHUPA010000007">
    <property type="protein sequence ID" value="MFD2962723.1"/>
    <property type="molecule type" value="Genomic_DNA"/>
</dbReference>
<dbReference type="Gene3D" id="2.120.10.30">
    <property type="entry name" value="TolB, C-terminal domain"/>
    <property type="match status" value="1"/>
</dbReference>
<dbReference type="PROSITE" id="PS51662">
    <property type="entry name" value="BP_PHYTASE"/>
    <property type="match status" value="1"/>
</dbReference>
<evidence type="ECO:0000313" key="4">
    <source>
        <dbReference type="Proteomes" id="UP001597560"/>
    </source>
</evidence>